<dbReference type="InterPro" id="IPR048273">
    <property type="entry name" value="Luciferase"/>
</dbReference>
<keyword evidence="3" id="KW-1185">Reference proteome</keyword>
<proteinExistence type="predicted"/>
<dbReference type="Proteomes" id="UP000186819">
    <property type="component" value="Unassembled WGS sequence"/>
</dbReference>
<evidence type="ECO:0000313" key="2">
    <source>
        <dbReference type="EMBL" id="SIP92839.1"/>
    </source>
</evidence>
<evidence type="ECO:0000313" key="3">
    <source>
        <dbReference type="Proteomes" id="UP000186819"/>
    </source>
</evidence>
<name>A0A1N6NL31_9RHOO</name>
<sequence length="86" mass="9397">MVGREFAHVHPADDGSMHLILPLELVSKGWGEPHPMAEAGYIPANAVMAYAPRDIAEIDILLGILRTSWDFACGHINLPSTIVIHE</sequence>
<reference evidence="3" key="1">
    <citation type="submission" date="2017-01" db="EMBL/GenBank/DDBJ databases">
        <authorList>
            <person name="Varghese N."/>
            <person name="Submissions S."/>
        </authorList>
    </citation>
    <scope>NUCLEOTIDE SEQUENCE [LARGE SCALE GENOMIC DNA]</scope>
    <source>
        <strain evidence="3">ATCC 51758</strain>
    </source>
</reference>
<dbReference type="PANTHER" id="PTHR38695:SF1">
    <property type="entry name" value="AMINO ACID PERMEASE_ SLC12A DOMAIN-CONTAINING PROTEIN"/>
    <property type="match status" value="1"/>
</dbReference>
<organism evidence="2 3">
    <name type="scientific">Aromatoleum tolulyticum</name>
    <dbReference type="NCBI Taxonomy" id="34027"/>
    <lineage>
        <taxon>Bacteria</taxon>
        <taxon>Pseudomonadati</taxon>
        <taxon>Pseudomonadota</taxon>
        <taxon>Betaproteobacteria</taxon>
        <taxon>Rhodocyclales</taxon>
        <taxon>Rhodocyclaceae</taxon>
        <taxon>Aromatoleum</taxon>
    </lineage>
</organism>
<dbReference type="InterPro" id="IPR040841">
    <property type="entry name" value="Luciferase_dom"/>
</dbReference>
<feature type="domain" description="Luciferase" evidence="1">
    <location>
        <begin position="3"/>
        <end position="67"/>
    </location>
</feature>
<dbReference type="STRING" id="34027.SAMN05421829_101353"/>
<dbReference type="RefSeq" id="WP_050417874.1">
    <property type="nucleotide sequence ID" value="NZ_FTMD01000001.1"/>
</dbReference>
<dbReference type="Pfam" id="PF17648">
    <property type="entry name" value="Luciferase"/>
    <property type="match status" value="1"/>
</dbReference>
<dbReference type="PANTHER" id="PTHR38695">
    <property type="entry name" value="AMINO ACID PERMEASE_ SLC12A DOMAIN-CONTAINING PROTEIN"/>
    <property type="match status" value="1"/>
</dbReference>
<dbReference type="AlphaFoldDB" id="A0A1N6NL31"/>
<evidence type="ECO:0000259" key="1">
    <source>
        <dbReference type="Pfam" id="PF17648"/>
    </source>
</evidence>
<gene>
    <name evidence="2" type="ORF">SAMN05421829_101353</name>
</gene>
<dbReference type="EMBL" id="FTMD01000001">
    <property type="protein sequence ID" value="SIP92839.1"/>
    <property type="molecule type" value="Genomic_DNA"/>
</dbReference>
<accession>A0A1N6NL31</accession>
<protein>
    <recommendedName>
        <fullName evidence="1">Luciferase domain-containing protein</fullName>
    </recommendedName>
</protein>